<evidence type="ECO:0000256" key="9">
    <source>
        <dbReference type="ARBA" id="ARBA00023186"/>
    </source>
</evidence>
<dbReference type="CDD" id="cd01335">
    <property type="entry name" value="Radical_SAM"/>
    <property type="match status" value="1"/>
</dbReference>
<keyword evidence="9 10" id="KW-0143">Chaperone</keyword>
<dbReference type="SFLD" id="SFLDF00562">
    <property type="entry name" value="HemN-like__clustered_with_heat"/>
    <property type="match status" value="1"/>
</dbReference>
<keyword evidence="7 10" id="KW-0408">Iron</keyword>
<dbReference type="EMBL" id="FOJO01000005">
    <property type="protein sequence ID" value="SFA48159.1"/>
    <property type="molecule type" value="Genomic_DNA"/>
</dbReference>
<dbReference type="GO" id="GO:0004109">
    <property type="term" value="F:coproporphyrinogen oxidase activity"/>
    <property type="evidence" value="ECO:0007669"/>
    <property type="project" value="InterPro"/>
</dbReference>
<dbReference type="SMART" id="SM00729">
    <property type="entry name" value="Elp3"/>
    <property type="match status" value="1"/>
</dbReference>
<dbReference type="SFLD" id="SFLDG01065">
    <property type="entry name" value="anaerobic_coproporphyrinogen-I"/>
    <property type="match status" value="1"/>
</dbReference>
<evidence type="ECO:0000256" key="6">
    <source>
        <dbReference type="ARBA" id="ARBA00022723"/>
    </source>
</evidence>
<comment type="subcellular location">
    <subcellularLocation>
        <location evidence="10">Cytoplasm</location>
    </subcellularLocation>
</comment>
<keyword evidence="8 10" id="KW-0411">Iron-sulfur</keyword>
<evidence type="ECO:0000256" key="2">
    <source>
        <dbReference type="ARBA" id="ARBA00006100"/>
    </source>
</evidence>
<evidence type="ECO:0000313" key="12">
    <source>
        <dbReference type="EMBL" id="SFA48159.1"/>
    </source>
</evidence>
<dbReference type="SFLD" id="SFLDS00029">
    <property type="entry name" value="Radical_SAM"/>
    <property type="match status" value="1"/>
</dbReference>
<dbReference type="AlphaFoldDB" id="A0A1I0T8V1"/>
<keyword evidence="4 10" id="KW-0349">Heme</keyword>
<gene>
    <name evidence="12" type="ORF">SAMN04487972_105205</name>
</gene>
<evidence type="ECO:0000313" key="13">
    <source>
        <dbReference type="Proteomes" id="UP000182312"/>
    </source>
</evidence>
<name>A0A1I0T8V1_9RHOB</name>
<dbReference type="SFLD" id="SFLDF00288">
    <property type="entry name" value="HemN-like__clustered_with_nucl"/>
    <property type="match status" value="1"/>
</dbReference>
<dbReference type="InterPro" id="IPR007197">
    <property type="entry name" value="rSAM"/>
</dbReference>
<evidence type="ECO:0000256" key="4">
    <source>
        <dbReference type="ARBA" id="ARBA00022617"/>
    </source>
</evidence>
<dbReference type="GO" id="GO:0006779">
    <property type="term" value="P:porphyrin-containing compound biosynthetic process"/>
    <property type="evidence" value="ECO:0007669"/>
    <property type="project" value="InterPro"/>
</dbReference>
<dbReference type="InterPro" id="IPR034505">
    <property type="entry name" value="Coproporphyrinogen-III_oxidase"/>
</dbReference>
<dbReference type="OrthoDB" id="9808022at2"/>
<comment type="function">
    <text evidence="10">Probably acts as a heme chaperone, transferring heme to an unknown acceptor. Binds one molecule of heme per monomer, possibly covalently. Binds 1 [4Fe-4S] cluster. The cluster is coordinated with 3 cysteines and an exchangeable S-adenosyl-L-methionine.</text>
</comment>
<feature type="domain" description="Radical SAM core" evidence="11">
    <location>
        <begin position="16"/>
        <end position="252"/>
    </location>
</feature>
<dbReference type="GO" id="GO:0051539">
    <property type="term" value="F:4 iron, 4 sulfur cluster binding"/>
    <property type="evidence" value="ECO:0007669"/>
    <property type="project" value="UniProtKB-UniRule"/>
</dbReference>
<dbReference type="PROSITE" id="PS51918">
    <property type="entry name" value="RADICAL_SAM"/>
    <property type="match status" value="1"/>
</dbReference>
<dbReference type="GO" id="GO:0046872">
    <property type="term" value="F:metal ion binding"/>
    <property type="evidence" value="ECO:0007669"/>
    <property type="project" value="UniProtKB-UniRule"/>
</dbReference>
<dbReference type="SUPFAM" id="SSF102114">
    <property type="entry name" value="Radical SAM enzymes"/>
    <property type="match status" value="1"/>
</dbReference>
<organism evidence="12 13">
    <name type="scientific">Paracoccus halophilus</name>
    <dbReference type="NCBI Taxonomy" id="376733"/>
    <lineage>
        <taxon>Bacteria</taxon>
        <taxon>Pseudomonadati</taxon>
        <taxon>Pseudomonadota</taxon>
        <taxon>Alphaproteobacteria</taxon>
        <taxon>Rhodobacterales</taxon>
        <taxon>Paracoccaceae</taxon>
        <taxon>Paracoccus</taxon>
    </lineage>
</organism>
<comment type="similarity">
    <text evidence="2">Belongs to the anaerobic coproporphyrinogen-III oxidase family. HemW subfamily.</text>
</comment>
<protein>
    <recommendedName>
        <fullName evidence="3 10">Heme chaperone HemW</fullName>
    </recommendedName>
</protein>
<keyword evidence="6 10" id="KW-0479">Metal-binding</keyword>
<dbReference type="NCBIfam" id="TIGR00539">
    <property type="entry name" value="hemN_rel"/>
    <property type="match status" value="1"/>
</dbReference>
<evidence type="ECO:0000256" key="7">
    <source>
        <dbReference type="ARBA" id="ARBA00023004"/>
    </source>
</evidence>
<dbReference type="InterPro" id="IPR058240">
    <property type="entry name" value="rSAM_sf"/>
</dbReference>
<evidence type="ECO:0000256" key="1">
    <source>
        <dbReference type="ARBA" id="ARBA00001966"/>
    </source>
</evidence>
<comment type="cofactor">
    <cofactor evidence="1">
        <name>[4Fe-4S] cluster</name>
        <dbReference type="ChEBI" id="CHEBI:49883"/>
    </cofactor>
</comment>
<dbReference type="Pfam" id="PF04055">
    <property type="entry name" value="Radical_SAM"/>
    <property type="match status" value="1"/>
</dbReference>
<dbReference type="GO" id="GO:0005737">
    <property type="term" value="C:cytoplasm"/>
    <property type="evidence" value="ECO:0007669"/>
    <property type="project" value="UniProtKB-SubCell"/>
</dbReference>
<proteinExistence type="inferred from homology"/>
<dbReference type="RefSeq" id="WP_052081291.1">
    <property type="nucleotide sequence ID" value="NZ_FOJO01000005.1"/>
</dbReference>
<dbReference type="Pfam" id="PF06969">
    <property type="entry name" value="HemN_C"/>
    <property type="match status" value="1"/>
</dbReference>
<accession>A0A1I0T8V1</accession>
<evidence type="ECO:0000256" key="8">
    <source>
        <dbReference type="ARBA" id="ARBA00023014"/>
    </source>
</evidence>
<dbReference type="InterPro" id="IPR010723">
    <property type="entry name" value="HemN_C"/>
</dbReference>
<dbReference type="PANTHER" id="PTHR13932:SF5">
    <property type="entry name" value="RADICAL S-ADENOSYL METHIONINE DOMAIN-CONTAINING PROTEIN 1, MITOCHONDRIAL"/>
    <property type="match status" value="1"/>
</dbReference>
<keyword evidence="10" id="KW-0963">Cytoplasm</keyword>
<dbReference type="InterPro" id="IPR006638">
    <property type="entry name" value="Elp3/MiaA/NifB-like_rSAM"/>
</dbReference>
<dbReference type="Gene3D" id="3.20.20.70">
    <property type="entry name" value="Aldolase class I"/>
    <property type="match status" value="1"/>
</dbReference>
<evidence type="ECO:0000256" key="3">
    <source>
        <dbReference type="ARBA" id="ARBA00017228"/>
    </source>
</evidence>
<keyword evidence="10" id="KW-0004">4Fe-4S</keyword>
<sequence>MSAPLIAPAPASLAEDWRAGGFALYVHWPFCAAKCPYCDFNSHVAASIDQPRWLAAYRTEIARLGAELPGRVLNSIFFGGGTPSLMAPETVAGVIAAARDLWPFANDVEITLEANPTSVEAGRFRAYAQAGVNRVSMGVQALNDDDLRRLGRMHSVAEARAAFDIARDSFDRVSFDLIYARQDQDRDHWRRELTRALSMAVDHLSAYQLTIEPGTAFGARHARGGLRGLPDDDLSADMYLDTQEICAAAGLPAYEISNHARPGAESRHNLIYWRQGDWAAIGPGAHGRLSLPTGRWATEAHRAPGAWLAAVETRGSGDSLRELLGLSDRALEYLLMSMRLTEGMELARYLAHGAELSRSRLADLIGLGLVTHIDGRLAATMTGRPVLNAILRELAE</sequence>
<evidence type="ECO:0000256" key="10">
    <source>
        <dbReference type="RuleBase" id="RU364116"/>
    </source>
</evidence>
<reference evidence="12 13" key="1">
    <citation type="submission" date="2016-10" db="EMBL/GenBank/DDBJ databases">
        <authorList>
            <person name="de Groot N.N."/>
        </authorList>
    </citation>
    <scope>NUCLEOTIDE SEQUENCE [LARGE SCALE GENOMIC DNA]</scope>
    <source>
        <strain evidence="12 13">CGMCC 1.6117</strain>
    </source>
</reference>
<keyword evidence="5 10" id="KW-0949">S-adenosyl-L-methionine</keyword>
<dbReference type="PANTHER" id="PTHR13932">
    <property type="entry name" value="COPROPORPHYRINIGEN III OXIDASE"/>
    <property type="match status" value="1"/>
</dbReference>
<evidence type="ECO:0000256" key="5">
    <source>
        <dbReference type="ARBA" id="ARBA00022691"/>
    </source>
</evidence>
<dbReference type="InterPro" id="IPR004559">
    <property type="entry name" value="HemW-like"/>
</dbReference>
<evidence type="ECO:0000259" key="11">
    <source>
        <dbReference type="PROSITE" id="PS51918"/>
    </source>
</evidence>
<dbReference type="InterPro" id="IPR013785">
    <property type="entry name" value="Aldolase_TIM"/>
</dbReference>
<dbReference type="Proteomes" id="UP000182312">
    <property type="component" value="Unassembled WGS sequence"/>
</dbReference>